<dbReference type="EMBL" id="QNRQ01000004">
    <property type="protein sequence ID" value="RBP39923.1"/>
    <property type="molecule type" value="Genomic_DNA"/>
</dbReference>
<reference evidence="11 12" key="1">
    <citation type="submission" date="2018-06" db="EMBL/GenBank/DDBJ databases">
        <title>Genomic Encyclopedia of Type Strains, Phase IV (KMG-IV): sequencing the most valuable type-strain genomes for metagenomic binning, comparative biology and taxonomic classification.</title>
        <authorList>
            <person name="Goeker M."/>
        </authorList>
    </citation>
    <scope>NUCLEOTIDE SEQUENCE [LARGE SCALE GENOMIC DNA]</scope>
    <source>
        <strain evidence="11 12">DSM 25520</strain>
    </source>
</reference>
<evidence type="ECO:0000256" key="9">
    <source>
        <dbReference type="SAM" id="Phobius"/>
    </source>
</evidence>
<dbReference type="GO" id="GO:0042597">
    <property type="term" value="C:periplasmic space"/>
    <property type="evidence" value="ECO:0007669"/>
    <property type="project" value="UniProtKB-SubCell"/>
</dbReference>
<evidence type="ECO:0000259" key="10">
    <source>
        <dbReference type="Pfam" id="PF04052"/>
    </source>
</evidence>
<evidence type="ECO:0000256" key="7">
    <source>
        <dbReference type="HAMAP-Rule" id="MF_00671"/>
    </source>
</evidence>
<dbReference type="HAMAP" id="MF_00671">
    <property type="entry name" value="TolB"/>
    <property type="match status" value="1"/>
</dbReference>
<dbReference type="Gene3D" id="2.120.10.30">
    <property type="entry name" value="TolB, C-terminal domain"/>
    <property type="match status" value="1"/>
</dbReference>
<keyword evidence="6 7" id="KW-0131">Cell cycle</keyword>
<organism evidence="11 12">
    <name type="scientific">Eoetvoesiella caeni</name>
    <dbReference type="NCBI Taxonomy" id="645616"/>
    <lineage>
        <taxon>Bacteria</taxon>
        <taxon>Pseudomonadati</taxon>
        <taxon>Pseudomonadota</taxon>
        <taxon>Betaproteobacteria</taxon>
        <taxon>Burkholderiales</taxon>
        <taxon>Alcaligenaceae</taxon>
        <taxon>Eoetvoesiella</taxon>
    </lineage>
</organism>
<keyword evidence="9" id="KW-0472">Membrane</keyword>
<dbReference type="InterPro" id="IPR007195">
    <property type="entry name" value="TolB_N"/>
</dbReference>
<dbReference type="NCBIfam" id="TIGR02800">
    <property type="entry name" value="propeller_TolB"/>
    <property type="match status" value="1"/>
</dbReference>
<keyword evidence="9" id="KW-1133">Transmembrane helix</keyword>
<gene>
    <name evidence="7" type="primary">tolB</name>
    <name evidence="11" type="ORF">DFR37_10417</name>
</gene>
<comment type="similarity">
    <text evidence="2 7">Belongs to the TolB family.</text>
</comment>
<evidence type="ECO:0000256" key="2">
    <source>
        <dbReference type="ARBA" id="ARBA00009820"/>
    </source>
</evidence>
<dbReference type="GO" id="GO:0051301">
    <property type="term" value="P:cell division"/>
    <property type="evidence" value="ECO:0007669"/>
    <property type="project" value="UniProtKB-UniRule"/>
</dbReference>
<evidence type="ECO:0000256" key="6">
    <source>
        <dbReference type="ARBA" id="ARBA00023306"/>
    </source>
</evidence>
<keyword evidence="9" id="KW-0812">Transmembrane</keyword>
<dbReference type="Pfam" id="PF07676">
    <property type="entry name" value="PD40"/>
    <property type="match status" value="5"/>
</dbReference>
<dbReference type="GO" id="GO:0017038">
    <property type="term" value="P:protein import"/>
    <property type="evidence" value="ECO:0007669"/>
    <property type="project" value="InterPro"/>
</dbReference>
<name>A0A366HC42_9BURK</name>
<proteinExistence type="inferred from homology"/>
<accession>A0A366HC42</accession>
<evidence type="ECO:0000313" key="11">
    <source>
        <dbReference type="EMBL" id="RBP39923.1"/>
    </source>
</evidence>
<dbReference type="Proteomes" id="UP000253628">
    <property type="component" value="Unassembled WGS sequence"/>
</dbReference>
<evidence type="ECO:0000256" key="5">
    <source>
        <dbReference type="ARBA" id="ARBA00022764"/>
    </source>
</evidence>
<protein>
    <recommendedName>
        <fullName evidence="7">Tol-Pal system protein TolB</fullName>
    </recommendedName>
</protein>
<feature type="region of interest" description="Disordered" evidence="8">
    <location>
        <begin position="18"/>
        <end position="38"/>
    </location>
</feature>
<dbReference type="InterPro" id="IPR011659">
    <property type="entry name" value="WD40"/>
</dbReference>
<dbReference type="PANTHER" id="PTHR36842:SF1">
    <property type="entry name" value="PROTEIN TOLB"/>
    <property type="match status" value="1"/>
</dbReference>
<keyword evidence="4 7" id="KW-0732">Signal</keyword>
<keyword evidence="3 7" id="KW-0132">Cell division</keyword>
<evidence type="ECO:0000256" key="4">
    <source>
        <dbReference type="ARBA" id="ARBA00022729"/>
    </source>
</evidence>
<comment type="function">
    <text evidence="7">Part of the Tol-Pal system, which plays a role in outer membrane invagination during cell division and is important for maintaining outer membrane integrity.</text>
</comment>
<comment type="subunit">
    <text evidence="7">The Tol-Pal system is composed of five core proteins: the inner membrane proteins TolA, TolQ and TolR, the periplasmic protein TolB and the outer membrane protein Pal. They form a network linking the inner and outer membranes and the peptidoglycan layer.</text>
</comment>
<keyword evidence="12" id="KW-1185">Reference proteome</keyword>
<comment type="subcellular location">
    <subcellularLocation>
        <location evidence="1 7">Periplasm</location>
    </subcellularLocation>
</comment>
<dbReference type="Gene3D" id="3.40.50.10070">
    <property type="entry name" value="TolB, N-terminal domain"/>
    <property type="match status" value="1"/>
</dbReference>
<dbReference type="AlphaFoldDB" id="A0A366HC42"/>
<evidence type="ECO:0000313" key="12">
    <source>
        <dbReference type="Proteomes" id="UP000253628"/>
    </source>
</evidence>
<dbReference type="SUPFAM" id="SSF69304">
    <property type="entry name" value="Tricorn protease N-terminal domain"/>
    <property type="match status" value="1"/>
</dbReference>
<feature type="transmembrane region" description="Helical" evidence="9">
    <location>
        <begin position="60"/>
        <end position="78"/>
    </location>
</feature>
<dbReference type="SUPFAM" id="SSF52964">
    <property type="entry name" value="TolB, N-terminal domain"/>
    <property type="match status" value="1"/>
</dbReference>
<sequence>MTTRQSASFAVYGEAKRGNINTTPKASPNRDGEIPAPRPELFTAGTFAKTASAGSWRTRLFGLFMLLATFFVVSQAQAQLRVDMSGVGATQYPIAIAGFSGDPQGQYVAEIIRADLTRSGQFRLVNATGASLTAETPVSYDDWRTRGADYLAYGSISQANGQYTISYRLGDSVRKVQLDGVAFNGAEKELRRIAHQIADRIYEKITGVRGVFSTRIAYVLQKGNTYELQIADADGQNPQVMLRSKHSIISPSWSPDGKKLAYVSFEANKPVVYLQTLASGQRFPIANFKGNNSAPAWSPNGQQLAIVLSRDSISQIYTINADGSGLRRVMRSPLIDTEPHYTPDGGSLVFTSDRGGAPQIYRVALGSGDAQRVTFNGSYNVSPAISPDAKNLAYVTRRDGAYRVALQNMSTGGEQLLTAGPDDQSPSFAPNGMQILYSSVQGGRSVLAVVSVDGRVRQTLSALDGKVREPTWGPFSN</sequence>
<evidence type="ECO:0000256" key="3">
    <source>
        <dbReference type="ARBA" id="ARBA00022618"/>
    </source>
</evidence>
<evidence type="ECO:0000256" key="8">
    <source>
        <dbReference type="SAM" id="MobiDB-lite"/>
    </source>
</evidence>
<feature type="domain" description="TolB N-terminal" evidence="10">
    <location>
        <begin position="80"/>
        <end position="177"/>
    </location>
</feature>
<evidence type="ECO:0000256" key="1">
    <source>
        <dbReference type="ARBA" id="ARBA00004418"/>
    </source>
</evidence>
<dbReference type="InterPro" id="IPR014167">
    <property type="entry name" value="Tol-Pal_TolB"/>
</dbReference>
<dbReference type="Pfam" id="PF04052">
    <property type="entry name" value="TolB_N"/>
    <property type="match status" value="1"/>
</dbReference>
<dbReference type="PANTHER" id="PTHR36842">
    <property type="entry name" value="PROTEIN TOLB HOMOLOG"/>
    <property type="match status" value="1"/>
</dbReference>
<dbReference type="InterPro" id="IPR011042">
    <property type="entry name" value="6-blade_b-propeller_TolB-like"/>
</dbReference>
<comment type="caution">
    <text evidence="11">The sequence shown here is derived from an EMBL/GenBank/DDBJ whole genome shotgun (WGS) entry which is preliminary data.</text>
</comment>
<keyword evidence="5 7" id="KW-0574">Periplasm</keyword>